<reference evidence="1" key="1">
    <citation type="submission" date="2020-05" db="EMBL/GenBank/DDBJ databases">
        <authorList>
            <person name="Chiriac C."/>
            <person name="Salcher M."/>
            <person name="Ghai R."/>
            <person name="Kavagutti S V."/>
        </authorList>
    </citation>
    <scope>NUCLEOTIDE SEQUENCE</scope>
</reference>
<organism evidence="1">
    <name type="scientific">uncultured Caudovirales phage</name>
    <dbReference type="NCBI Taxonomy" id="2100421"/>
    <lineage>
        <taxon>Viruses</taxon>
        <taxon>Duplodnaviria</taxon>
        <taxon>Heunggongvirae</taxon>
        <taxon>Uroviricota</taxon>
        <taxon>Caudoviricetes</taxon>
        <taxon>Peduoviridae</taxon>
        <taxon>Maltschvirus</taxon>
        <taxon>Maltschvirus maltsch</taxon>
    </lineage>
</organism>
<proteinExistence type="predicted"/>
<dbReference type="GO" id="GO:0016740">
    <property type="term" value="F:transferase activity"/>
    <property type="evidence" value="ECO:0007669"/>
    <property type="project" value="UniProtKB-KW"/>
</dbReference>
<accession>A0A6J5QRF4</accession>
<dbReference type="InterPro" id="IPR016223">
    <property type="entry name" value="DNA_alpha-glucosyltransferase"/>
</dbReference>
<keyword evidence="1" id="KW-0808">Transferase</keyword>
<dbReference type="Gene3D" id="3.40.50.2000">
    <property type="entry name" value="Glycogen Phosphorylase B"/>
    <property type="match status" value="2"/>
</dbReference>
<dbReference type="EMBL" id="LR797022">
    <property type="protein sequence ID" value="CAB4182134.1"/>
    <property type="molecule type" value="Genomic_DNA"/>
</dbReference>
<evidence type="ECO:0000313" key="1">
    <source>
        <dbReference type="EMBL" id="CAB4182134.1"/>
    </source>
</evidence>
<name>A0A6J5QRF4_9CAUD</name>
<protein>
    <submittedName>
        <fullName evidence="1">DNA alpha-glucosyltransferase</fullName>
    </submittedName>
</protein>
<dbReference type="Pfam" id="PF11440">
    <property type="entry name" value="AGT"/>
    <property type="match status" value="1"/>
</dbReference>
<sequence length="409" mass="46959">MRVAIILGRGVEGCGVTRCAIEFQRAHPGTKIFATLDKKWGRRNGMDFQCDEFIAADWSQCERVIDEVNENFDVFIVHSIPSKDHPQECADNFLKMLDEVKIKKAMIHVDHSVKSLHNNAHLEDICKKVEIIMTHSDTGVFASWLKKNRITTYFTTMSLGFNYDATRAQYWKPIEQQDSKKVRWIGRTARWKGPAIMIDFHQDELRSDGFCTILEGLEASISYPTVLYHDNHDKQKPRDVINKFRRRPELNEDMKFTHGEEVHGGPAYCYPQYINVECMERMSLSAFGSDLYHLNPEQYGNNIENCHAECIASGTVPIFHKHFGDNIIHRVTGDLCTKSSNSGTIWLSRENFAEAGALVKKLANDSVLRDEWREMAFEFWKQHSDSKIVVADIIDKIKTGRAATLASFF</sequence>
<gene>
    <name evidence="1" type="ORF">UFOVP1071_155</name>
</gene>